<reference evidence="1" key="2">
    <citation type="submission" date="2020-11" db="EMBL/GenBank/DDBJ databases">
        <authorList>
            <person name="McCartney M.A."/>
            <person name="Auch B."/>
            <person name="Kono T."/>
            <person name="Mallez S."/>
            <person name="Becker A."/>
            <person name="Gohl D.M."/>
            <person name="Silverstein K.A.T."/>
            <person name="Koren S."/>
            <person name="Bechman K.B."/>
            <person name="Herman A."/>
            <person name="Abrahante J.E."/>
            <person name="Garbe J."/>
        </authorList>
    </citation>
    <scope>NUCLEOTIDE SEQUENCE</scope>
    <source>
        <strain evidence="1">Duluth1</strain>
        <tissue evidence="1">Whole animal</tissue>
    </source>
</reference>
<comment type="caution">
    <text evidence="1">The sequence shown here is derived from an EMBL/GenBank/DDBJ whole genome shotgun (WGS) entry which is preliminary data.</text>
</comment>
<dbReference type="AlphaFoldDB" id="A0A9D4QQF3"/>
<organism evidence="1 2">
    <name type="scientific">Dreissena polymorpha</name>
    <name type="common">Zebra mussel</name>
    <name type="synonym">Mytilus polymorpha</name>
    <dbReference type="NCBI Taxonomy" id="45954"/>
    <lineage>
        <taxon>Eukaryota</taxon>
        <taxon>Metazoa</taxon>
        <taxon>Spiralia</taxon>
        <taxon>Lophotrochozoa</taxon>
        <taxon>Mollusca</taxon>
        <taxon>Bivalvia</taxon>
        <taxon>Autobranchia</taxon>
        <taxon>Heteroconchia</taxon>
        <taxon>Euheterodonta</taxon>
        <taxon>Imparidentia</taxon>
        <taxon>Neoheterodontei</taxon>
        <taxon>Myida</taxon>
        <taxon>Dreissenoidea</taxon>
        <taxon>Dreissenidae</taxon>
        <taxon>Dreissena</taxon>
    </lineage>
</organism>
<reference evidence="1" key="1">
    <citation type="journal article" date="2019" name="bioRxiv">
        <title>The Genome of the Zebra Mussel, Dreissena polymorpha: A Resource for Invasive Species Research.</title>
        <authorList>
            <person name="McCartney M.A."/>
            <person name="Auch B."/>
            <person name="Kono T."/>
            <person name="Mallez S."/>
            <person name="Zhang Y."/>
            <person name="Obille A."/>
            <person name="Becker A."/>
            <person name="Abrahante J.E."/>
            <person name="Garbe J."/>
            <person name="Badalamenti J.P."/>
            <person name="Herman A."/>
            <person name="Mangelson H."/>
            <person name="Liachko I."/>
            <person name="Sullivan S."/>
            <person name="Sone E.D."/>
            <person name="Koren S."/>
            <person name="Silverstein K.A.T."/>
            <person name="Beckman K.B."/>
            <person name="Gohl D.M."/>
        </authorList>
    </citation>
    <scope>NUCLEOTIDE SEQUENCE</scope>
    <source>
        <strain evidence="1">Duluth1</strain>
        <tissue evidence="1">Whole animal</tissue>
    </source>
</reference>
<protein>
    <submittedName>
        <fullName evidence="1">Uncharacterized protein</fullName>
    </submittedName>
</protein>
<keyword evidence="2" id="KW-1185">Reference proteome</keyword>
<evidence type="ECO:0000313" key="2">
    <source>
        <dbReference type="Proteomes" id="UP000828390"/>
    </source>
</evidence>
<sequence>MTRRQRLCQRSSTPFWRLCPRIANRKRRLWESSGARPLSDSAGVRRLTFSMSLRRSRVVIKLAI</sequence>
<proteinExistence type="predicted"/>
<dbReference type="EMBL" id="JAIWYP010000004">
    <property type="protein sequence ID" value="KAH3839716.1"/>
    <property type="molecule type" value="Genomic_DNA"/>
</dbReference>
<evidence type="ECO:0000313" key="1">
    <source>
        <dbReference type="EMBL" id="KAH3839716.1"/>
    </source>
</evidence>
<name>A0A9D4QQF3_DREPO</name>
<dbReference type="Proteomes" id="UP000828390">
    <property type="component" value="Unassembled WGS sequence"/>
</dbReference>
<gene>
    <name evidence="1" type="ORF">DPMN_113149</name>
</gene>
<accession>A0A9D4QQF3</accession>